<evidence type="ECO:0000256" key="1">
    <source>
        <dbReference type="ARBA" id="ARBA00022801"/>
    </source>
</evidence>
<feature type="signal peptide" evidence="2">
    <location>
        <begin position="1"/>
        <end position="19"/>
    </location>
</feature>
<keyword evidence="5" id="KW-1185">Reference proteome</keyword>
<dbReference type="Proteomes" id="UP000502415">
    <property type="component" value="Chromosome"/>
</dbReference>
<proteinExistence type="predicted"/>
<organism evidence="4 5">
    <name type="scientific">Massilia forsythiae</name>
    <dbReference type="NCBI Taxonomy" id="2728020"/>
    <lineage>
        <taxon>Bacteria</taxon>
        <taxon>Pseudomonadati</taxon>
        <taxon>Pseudomonadota</taxon>
        <taxon>Betaproteobacteria</taxon>
        <taxon>Burkholderiales</taxon>
        <taxon>Oxalobacteraceae</taxon>
        <taxon>Telluria group</taxon>
        <taxon>Massilia</taxon>
    </lineage>
</organism>
<dbReference type="GO" id="GO:0016787">
    <property type="term" value="F:hydrolase activity"/>
    <property type="evidence" value="ECO:0007669"/>
    <property type="project" value="UniProtKB-KW"/>
</dbReference>
<keyword evidence="2" id="KW-0732">Signal</keyword>
<evidence type="ECO:0000256" key="2">
    <source>
        <dbReference type="SAM" id="SignalP"/>
    </source>
</evidence>
<dbReference type="InterPro" id="IPR050789">
    <property type="entry name" value="Diverse_Enzym_Activities"/>
</dbReference>
<evidence type="ECO:0000259" key="3">
    <source>
        <dbReference type="Pfam" id="PF00144"/>
    </source>
</evidence>
<dbReference type="InterPro" id="IPR001466">
    <property type="entry name" value="Beta-lactam-related"/>
</dbReference>
<dbReference type="AlphaFoldDB" id="A0A7Z2W133"/>
<name>A0A7Z2W133_9BURK</name>
<dbReference type="PANTHER" id="PTHR43283">
    <property type="entry name" value="BETA-LACTAMASE-RELATED"/>
    <property type="match status" value="1"/>
</dbReference>
<dbReference type="Gene3D" id="3.40.710.10">
    <property type="entry name" value="DD-peptidase/beta-lactamase superfamily"/>
    <property type="match status" value="1"/>
</dbReference>
<dbReference type="SUPFAM" id="SSF56601">
    <property type="entry name" value="beta-lactamase/transpeptidase-like"/>
    <property type="match status" value="1"/>
</dbReference>
<protein>
    <submittedName>
        <fullName evidence="4">Beta-lactamase family protein</fullName>
    </submittedName>
</protein>
<gene>
    <name evidence="4" type="ORF">HH212_05335</name>
</gene>
<dbReference type="InterPro" id="IPR012338">
    <property type="entry name" value="Beta-lactam/transpept-like"/>
</dbReference>
<feature type="domain" description="Beta-lactamase-related" evidence="3">
    <location>
        <begin position="45"/>
        <end position="392"/>
    </location>
</feature>
<dbReference type="KEGG" id="mfy:HH212_05335"/>
<feature type="chain" id="PRO_5031258355" evidence="2">
    <location>
        <begin position="20"/>
        <end position="449"/>
    </location>
</feature>
<sequence length="449" mass="45666">MRAPWRRRCLLAGGVAVLAAGCAATGPRPVQPGDARLDAARFAEIDAAIGQAIAQRKLPGAVFRLERDGAVFERAYGRLSYAADARPVAAGTLFDAASLTKVLATAPAVLMLAEEGRIDLDARLVDYFPECAGGGRDGITIRHLLTHSSGLPAGLGAQPAWHGDAAAHALACGRASSAAPGTLLRYSDVNYILLGQLVARVSGMPLDAFAQRRIFGPLGMRATGYLPLRHGADAAAIAPTQRGAMADGAAGAAAGPASAHGDLAPGQLLQGVVHDPTARRMGGVAGSAGVFTTAADLARYARMLLQGGALDGVRILSPAGVRLLTTVQTPAGLAPRAMGMDIDSPYALRPRGALYPVGSYGHTGFTGCVLWIDPGSRSFYVLLSNRVYPDDASRVLELYTQLGTLAARAAGVAPAAATATTTAAATATTTTTTAVTATTTSAATAAAGH</sequence>
<evidence type="ECO:0000313" key="5">
    <source>
        <dbReference type="Proteomes" id="UP000502415"/>
    </source>
</evidence>
<evidence type="ECO:0000313" key="4">
    <source>
        <dbReference type="EMBL" id="QJE03196.1"/>
    </source>
</evidence>
<keyword evidence="1" id="KW-0378">Hydrolase</keyword>
<dbReference type="Pfam" id="PF00144">
    <property type="entry name" value="Beta-lactamase"/>
    <property type="match status" value="1"/>
</dbReference>
<dbReference type="EMBL" id="CP051685">
    <property type="protein sequence ID" value="QJE03196.1"/>
    <property type="molecule type" value="Genomic_DNA"/>
</dbReference>
<reference evidence="4 5" key="1">
    <citation type="submission" date="2020-04" db="EMBL/GenBank/DDBJ databases">
        <title>Genome sequencing of novel species.</title>
        <authorList>
            <person name="Heo J."/>
            <person name="Kim S.-J."/>
            <person name="Kim J.-S."/>
            <person name="Hong S.-B."/>
            <person name="Kwon S.-W."/>
        </authorList>
    </citation>
    <scope>NUCLEOTIDE SEQUENCE [LARGE SCALE GENOMIC DNA]</scope>
    <source>
        <strain evidence="4 5">GN2-R2</strain>
    </source>
</reference>
<accession>A0A7Z2W133</accession>
<dbReference type="PANTHER" id="PTHR43283:SF11">
    <property type="entry name" value="BETA-LACTAMASE-RELATED DOMAIN-CONTAINING PROTEIN"/>
    <property type="match status" value="1"/>
</dbReference>
<dbReference type="PROSITE" id="PS51257">
    <property type="entry name" value="PROKAR_LIPOPROTEIN"/>
    <property type="match status" value="1"/>
</dbReference>